<dbReference type="InterPro" id="IPR051175">
    <property type="entry name" value="CLK_kinases"/>
</dbReference>
<dbReference type="PANTHER" id="PTHR45646">
    <property type="entry name" value="SERINE/THREONINE-PROTEIN KINASE DOA-RELATED"/>
    <property type="match status" value="1"/>
</dbReference>
<accession>A0AAE0ERE9</accession>
<dbReference type="InterPro" id="IPR008271">
    <property type="entry name" value="Ser/Thr_kinase_AS"/>
</dbReference>
<gene>
    <name evidence="10" type="ORF">CYMTET_51821</name>
</gene>
<dbReference type="InterPro" id="IPR000719">
    <property type="entry name" value="Prot_kinase_dom"/>
</dbReference>
<keyword evidence="11" id="KW-1185">Reference proteome</keyword>
<proteinExistence type="inferred from homology"/>
<dbReference type="PANTHER" id="PTHR45646:SF11">
    <property type="entry name" value="SERINE_THREONINE-PROTEIN KINASE DOA"/>
    <property type="match status" value="1"/>
</dbReference>
<sequence length="254" mass="29100">METREKRKAASAKAGSEPEEKRQRCLADHREDDDARGKTASTSSREPHAPVVAATSREAPSSKPQTKERPPSPRRPDDKVGHLVYELGESLTPRYKILSKVGEGTFGRVLECWDRQRKEYCAVKVIRNVKKYRDAAMIEIEVLRATAKADEIGLWHCVALKEWFSYHGHVCMVFEKLGLSLYDFLRKNHYRPFSMDLVREFGVQLLESVAFLHGLTLIHTDLKPENILLESLEYIRERDSTSVISLLKAKPERP</sequence>
<evidence type="ECO:0000313" key="11">
    <source>
        <dbReference type="Proteomes" id="UP001190700"/>
    </source>
</evidence>
<dbReference type="Proteomes" id="UP001190700">
    <property type="component" value="Unassembled WGS sequence"/>
</dbReference>
<evidence type="ECO:0000256" key="2">
    <source>
        <dbReference type="ARBA" id="ARBA00022679"/>
    </source>
</evidence>
<name>A0AAE0ERE9_9CHLO</name>
<evidence type="ECO:0000256" key="3">
    <source>
        <dbReference type="ARBA" id="ARBA00022741"/>
    </source>
</evidence>
<dbReference type="PROSITE" id="PS50011">
    <property type="entry name" value="PROTEIN_KINASE_DOM"/>
    <property type="match status" value="1"/>
</dbReference>
<dbReference type="SMART" id="SM00220">
    <property type="entry name" value="S_TKc"/>
    <property type="match status" value="1"/>
</dbReference>
<evidence type="ECO:0000256" key="8">
    <source>
        <dbReference type="SAM" id="MobiDB-lite"/>
    </source>
</evidence>
<evidence type="ECO:0000256" key="4">
    <source>
        <dbReference type="ARBA" id="ARBA00022777"/>
    </source>
</evidence>
<dbReference type="InterPro" id="IPR011009">
    <property type="entry name" value="Kinase-like_dom_sf"/>
</dbReference>
<keyword evidence="3 6" id="KW-0547">Nucleotide-binding</keyword>
<evidence type="ECO:0000256" key="7">
    <source>
        <dbReference type="RuleBase" id="RU000304"/>
    </source>
</evidence>
<feature type="compositionally biased region" description="Basic and acidic residues" evidence="8">
    <location>
        <begin position="16"/>
        <end position="37"/>
    </location>
</feature>
<evidence type="ECO:0000259" key="9">
    <source>
        <dbReference type="PROSITE" id="PS50011"/>
    </source>
</evidence>
<feature type="domain" description="Protein kinase" evidence="9">
    <location>
        <begin position="95"/>
        <end position="254"/>
    </location>
</feature>
<feature type="compositionally biased region" description="Basic residues" evidence="8">
    <location>
        <begin position="1"/>
        <end position="10"/>
    </location>
</feature>
<dbReference type="GO" id="GO:0005524">
    <property type="term" value="F:ATP binding"/>
    <property type="evidence" value="ECO:0007669"/>
    <property type="project" value="UniProtKB-UniRule"/>
</dbReference>
<dbReference type="Gene3D" id="1.10.510.10">
    <property type="entry name" value="Transferase(Phosphotransferase) domain 1"/>
    <property type="match status" value="1"/>
</dbReference>
<evidence type="ECO:0000313" key="10">
    <source>
        <dbReference type="EMBL" id="KAK3238148.1"/>
    </source>
</evidence>
<comment type="caution">
    <text evidence="10">The sequence shown here is derived from an EMBL/GenBank/DDBJ whole genome shotgun (WGS) entry which is preliminary data.</text>
</comment>
<dbReference type="AlphaFoldDB" id="A0AAE0ERE9"/>
<feature type="binding site" evidence="6">
    <location>
        <position position="124"/>
    </location>
    <ligand>
        <name>ATP</name>
        <dbReference type="ChEBI" id="CHEBI:30616"/>
    </ligand>
</feature>
<dbReference type="Pfam" id="PF00069">
    <property type="entry name" value="Pkinase"/>
    <property type="match status" value="1"/>
</dbReference>
<evidence type="ECO:0000256" key="5">
    <source>
        <dbReference type="ARBA" id="ARBA00022840"/>
    </source>
</evidence>
<dbReference type="InterPro" id="IPR017441">
    <property type="entry name" value="Protein_kinase_ATP_BS"/>
</dbReference>
<feature type="region of interest" description="Disordered" evidence="8">
    <location>
        <begin position="1"/>
        <end position="80"/>
    </location>
</feature>
<keyword evidence="1 7" id="KW-0723">Serine/threonine-protein kinase</keyword>
<keyword evidence="4 10" id="KW-0418">Kinase</keyword>
<dbReference type="PROSITE" id="PS00108">
    <property type="entry name" value="PROTEIN_KINASE_ST"/>
    <property type="match status" value="1"/>
</dbReference>
<evidence type="ECO:0000256" key="1">
    <source>
        <dbReference type="ARBA" id="ARBA00022527"/>
    </source>
</evidence>
<dbReference type="GO" id="GO:0005634">
    <property type="term" value="C:nucleus"/>
    <property type="evidence" value="ECO:0007669"/>
    <property type="project" value="TreeGrafter"/>
</dbReference>
<organism evidence="10 11">
    <name type="scientific">Cymbomonas tetramitiformis</name>
    <dbReference type="NCBI Taxonomy" id="36881"/>
    <lineage>
        <taxon>Eukaryota</taxon>
        <taxon>Viridiplantae</taxon>
        <taxon>Chlorophyta</taxon>
        <taxon>Pyramimonadophyceae</taxon>
        <taxon>Pyramimonadales</taxon>
        <taxon>Pyramimonadaceae</taxon>
        <taxon>Cymbomonas</taxon>
    </lineage>
</organism>
<dbReference type="PROSITE" id="PS00107">
    <property type="entry name" value="PROTEIN_KINASE_ATP"/>
    <property type="match status" value="1"/>
</dbReference>
<keyword evidence="2" id="KW-0808">Transferase</keyword>
<reference evidence="10 11" key="1">
    <citation type="journal article" date="2015" name="Genome Biol. Evol.">
        <title>Comparative Genomics of a Bacterivorous Green Alga Reveals Evolutionary Causalities and Consequences of Phago-Mixotrophic Mode of Nutrition.</title>
        <authorList>
            <person name="Burns J.A."/>
            <person name="Paasch A."/>
            <person name="Narechania A."/>
            <person name="Kim E."/>
        </authorList>
    </citation>
    <scope>NUCLEOTIDE SEQUENCE [LARGE SCALE GENOMIC DNA]</scope>
    <source>
        <strain evidence="10 11">PLY_AMNH</strain>
    </source>
</reference>
<dbReference type="GO" id="GO:0004674">
    <property type="term" value="F:protein serine/threonine kinase activity"/>
    <property type="evidence" value="ECO:0007669"/>
    <property type="project" value="UniProtKB-KW"/>
</dbReference>
<dbReference type="SUPFAM" id="SSF56112">
    <property type="entry name" value="Protein kinase-like (PK-like)"/>
    <property type="match status" value="1"/>
</dbReference>
<dbReference type="EMBL" id="LGRX02034318">
    <property type="protein sequence ID" value="KAK3238148.1"/>
    <property type="molecule type" value="Genomic_DNA"/>
</dbReference>
<protein>
    <submittedName>
        <fullName evidence="10">Serine/threonine-protein kinase afc2</fullName>
    </submittedName>
</protein>
<dbReference type="Gene3D" id="3.30.200.20">
    <property type="entry name" value="Phosphorylase Kinase, domain 1"/>
    <property type="match status" value="1"/>
</dbReference>
<keyword evidence="5 6" id="KW-0067">ATP-binding</keyword>
<evidence type="ECO:0000256" key="6">
    <source>
        <dbReference type="PROSITE-ProRule" id="PRU10141"/>
    </source>
</evidence>
<feature type="compositionally biased region" description="Basic and acidic residues" evidence="8">
    <location>
        <begin position="65"/>
        <end position="80"/>
    </location>
</feature>
<comment type="similarity">
    <text evidence="7">Belongs to the protein kinase superfamily.</text>
</comment>